<gene>
    <name evidence="4" type="primary">LOC109114214</name>
</gene>
<dbReference type="GO" id="GO:0008270">
    <property type="term" value="F:zinc ion binding"/>
    <property type="evidence" value="ECO:0007669"/>
    <property type="project" value="UniProtKB-KW"/>
</dbReference>
<evidence type="ECO:0000259" key="2">
    <source>
        <dbReference type="PROSITE" id="PS50158"/>
    </source>
</evidence>
<dbReference type="InterPro" id="IPR036875">
    <property type="entry name" value="Znf_CCHC_sf"/>
</dbReference>
<keyword evidence="1" id="KW-0479">Metal-binding</keyword>
<dbReference type="AlphaFoldDB" id="A0A1U8PZU9"/>
<evidence type="ECO:0000313" key="3">
    <source>
        <dbReference type="Proteomes" id="UP000189703"/>
    </source>
</evidence>
<dbReference type="SUPFAM" id="SSF57756">
    <property type="entry name" value="Retrovirus zinc finger-like domains"/>
    <property type="match status" value="1"/>
</dbReference>
<dbReference type="GeneID" id="109114214"/>
<dbReference type="Pfam" id="PF00098">
    <property type="entry name" value="zf-CCHC"/>
    <property type="match status" value="1"/>
</dbReference>
<dbReference type="OrthoDB" id="1706811at2759"/>
<proteinExistence type="predicted"/>
<accession>A0A1U8PZU9</accession>
<dbReference type="Gene3D" id="4.10.60.10">
    <property type="entry name" value="Zinc finger, CCHC-type"/>
    <property type="match status" value="1"/>
</dbReference>
<sequence length="111" mass="12054">MNKVQCFSCKNYGHIAANCTQKFCNYCKKHGHIIKDCLTCPQNRQNTAFQATIGNSSIDQIQTGPSTMSTINQIAQFTVLTPEIVQQMIVSALSALRLQGSGIGDGDREGA</sequence>
<evidence type="ECO:0000256" key="1">
    <source>
        <dbReference type="PROSITE-ProRule" id="PRU00047"/>
    </source>
</evidence>
<evidence type="ECO:0000313" key="4">
    <source>
        <dbReference type="RefSeq" id="XP_019052078.1"/>
    </source>
</evidence>
<dbReference type="GO" id="GO:0003676">
    <property type="term" value="F:nucleic acid binding"/>
    <property type="evidence" value="ECO:0007669"/>
    <property type="project" value="InterPro"/>
</dbReference>
<dbReference type="KEGG" id="nnu:109114214"/>
<dbReference type="PROSITE" id="PS50158">
    <property type="entry name" value="ZF_CCHC"/>
    <property type="match status" value="1"/>
</dbReference>
<dbReference type="InterPro" id="IPR001878">
    <property type="entry name" value="Znf_CCHC"/>
</dbReference>
<dbReference type="InParanoid" id="A0A1U8PZU9"/>
<protein>
    <submittedName>
        <fullName evidence="4">Uncharacterized protein LOC109114214</fullName>
    </submittedName>
</protein>
<keyword evidence="1" id="KW-0863">Zinc-finger</keyword>
<feature type="domain" description="CCHC-type" evidence="2">
    <location>
        <begin position="6"/>
        <end position="21"/>
    </location>
</feature>
<keyword evidence="1" id="KW-0862">Zinc</keyword>
<organism evidence="3 4">
    <name type="scientific">Nelumbo nucifera</name>
    <name type="common">Sacred lotus</name>
    <dbReference type="NCBI Taxonomy" id="4432"/>
    <lineage>
        <taxon>Eukaryota</taxon>
        <taxon>Viridiplantae</taxon>
        <taxon>Streptophyta</taxon>
        <taxon>Embryophyta</taxon>
        <taxon>Tracheophyta</taxon>
        <taxon>Spermatophyta</taxon>
        <taxon>Magnoliopsida</taxon>
        <taxon>Proteales</taxon>
        <taxon>Nelumbonaceae</taxon>
        <taxon>Nelumbo</taxon>
    </lineage>
</organism>
<name>A0A1U8PZU9_NELNU</name>
<dbReference type="RefSeq" id="XP_019052078.1">
    <property type="nucleotide sequence ID" value="XM_019196533.1"/>
</dbReference>
<reference evidence="4" key="1">
    <citation type="submission" date="2025-08" db="UniProtKB">
        <authorList>
            <consortium name="RefSeq"/>
        </authorList>
    </citation>
    <scope>IDENTIFICATION</scope>
</reference>
<dbReference type="SMART" id="SM00343">
    <property type="entry name" value="ZnF_C2HC"/>
    <property type="match status" value="2"/>
</dbReference>
<dbReference type="Proteomes" id="UP000189703">
    <property type="component" value="Unplaced"/>
</dbReference>
<keyword evidence="3" id="KW-1185">Reference proteome</keyword>